<organism evidence="1 2">
    <name type="scientific">Coleophoma cylindrospora</name>
    <dbReference type="NCBI Taxonomy" id="1849047"/>
    <lineage>
        <taxon>Eukaryota</taxon>
        <taxon>Fungi</taxon>
        <taxon>Dikarya</taxon>
        <taxon>Ascomycota</taxon>
        <taxon>Pezizomycotina</taxon>
        <taxon>Leotiomycetes</taxon>
        <taxon>Helotiales</taxon>
        <taxon>Dermateaceae</taxon>
        <taxon>Coleophoma</taxon>
    </lineage>
</organism>
<comment type="caution">
    <text evidence="1">The sequence shown here is derived from an EMBL/GenBank/DDBJ whole genome shotgun (WGS) entry which is preliminary data.</text>
</comment>
<sequence length="117" mass="12192">MEIKRATLPGVAAAATAPASPDTVSVHTGRRSGVFQPTEAAIYIALATALGIVQAIPMQTQGNVLGQRYQCPKPSCHQEGPERCLMIGKRLGKIGSGRQCIGDADCCRLLATAAFAL</sequence>
<evidence type="ECO:0000313" key="2">
    <source>
        <dbReference type="Proteomes" id="UP000256645"/>
    </source>
</evidence>
<dbReference type="EMBL" id="PDLM01000010">
    <property type="protein sequence ID" value="RDW67726.1"/>
    <property type="molecule type" value="Genomic_DNA"/>
</dbReference>
<keyword evidence="2" id="KW-1185">Reference proteome</keyword>
<name>A0A3D8R127_9HELO</name>
<protein>
    <submittedName>
        <fullName evidence="1">Uncharacterized protein</fullName>
    </submittedName>
</protein>
<evidence type="ECO:0000313" key="1">
    <source>
        <dbReference type="EMBL" id="RDW67726.1"/>
    </source>
</evidence>
<accession>A0A3D8R127</accession>
<proteinExistence type="predicted"/>
<dbReference type="AlphaFoldDB" id="A0A3D8R127"/>
<reference evidence="1 2" key="1">
    <citation type="journal article" date="2018" name="IMA Fungus">
        <title>IMA Genome-F 9: Draft genome sequence of Annulohypoxylon stygium, Aspergillus mulundensis, Berkeleyomyces basicola (syn. Thielaviopsis basicola), Ceratocystis smalleyi, two Cercospora beticola strains, Coleophoma cylindrospora, Fusarium fracticaudum, Phialophora cf. hyalina, and Morchella septimelata.</title>
        <authorList>
            <person name="Wingfield B.D."/>
            <person name="Bills G.F."/>
            <person name="Dong Y."/>
            <person name="Huang W."/>
            <person name="Nel W.J."/>
            <person name="Swalarsk-Parry B.S."/>
            <person name="Vaghefi N."/>
            <person name="Wilken P.M."/>
            <person name="An Z."/>
            <person name="de Beer Z.W."/>
            <person name="De Vos L."/>
            <person name="Chen L."/>
            <person name="Duong T.A."/>
            <person name="Gao Y."/>
            <person name="Hammerbacher A."/>
            <person name="Kikkert J.R."/>
            <person name="Li Y."/>
            <person name="Li H."/>
            <person name="Li K."/>
            <person name="Li Q."/>
            <person name="Liu X."/>
            <person name="Ma X."/>
            <person name="Naidoo K."/>
            <person name="Pethybridge S.J."/>
            <person name="Sun J."/>
            <person name="Steenkamp E.T."/>
            <person name="van der Nest M.A."/>
            <person name="van Wyk S."/>
            <person name="Wingfield M.J."/>
            <person name="Xiong C."/>
            <person name="Yue Q."/>
            <person name="Zhang X."/>
        </authorList>
    </citation>
    <scope>NUCLEOTIDE SEQUENCE [LARGE SCALE GENOMIC DNA]</scope>
    <source>
        <strain evidence="1 2">BP6252</strain>
    </source>
</reference>
<gene>
    <name evidence="1" type="ORF">BP6252_09122</name>
</gene>
<dbReference type="Proteomes" id="UP000256645">
    <property type="component" value="Unassembled WGS sequence"/>
</dbReference>